<keyword evidence="2" id="KW-1015">Disulfide bond</keyword>
<evidence type="ECO:0000313" key="5">
    <source>
        <dbReference type="EMBL" id="KAJ8023603.1"/>
    </source>
</evidence>
<dbReference type="PROSITE" id="PS01180">
    <property type="entry name" value="CUB"/>
    <property type="match status" value="1"/>
</dbReference>
<dbReference type="Gene3D" id="2.60.120.290">
    <property type="entry name" value="Spermadhesin, CUB domain"/>
    <property type="match status" value="1"/>
</dbReference>
<evidence type="ECO:0000313" key="6">
    <source>
        <dbReference type="Proteomes" id="UP001152320"/>
    </source>
</evidence>
<evidence type="ECO:0000256" key="2">
    <source>
        <dbReference type="ARBA" id="ARBA00023157"/>
    </source>
</evidence>
<dbReference type="Proteomes" id="UP001152320">
    <property type="component" value="Chromosome 19"/>
</dbReference>
<keyword evidence="6" id="KW-1185">Reference proteome</keyword>
<dbReference type="SUPFAM" id="SSF49854">
    <property type="entry name" value="Spermadhesin, CUB domain"/>
    <property type="match status" value="1"/>
</dbReference>
<dbReference type="SMART" id="SM00042">
    <property type="entry name" value="CUB"/>
    <property type="match status" value="1"/>
</dbReference>
<comment type="caution">
    <text evidence="5">The sequence shown here is derived from an EMBL/GenBank/DDBJ whole genome shotgun (WGS) entry which is preliminary data.</text>
</comment>
<dbReference type="Pfam" id="PF00431">
    <property type="entry name" value="CUB"/>
    <property type="match status" value="1"/>
</dbReference>
<protein>
    <submittedName>
        <fullName evidence="5">Neuropilin-1</fullName>
    </submittedName>
</protein>
<keyword evidence="1" id="KW-0677">Repeat</keyword>
<dbReference type="CDD" id="cd00041">
    <property type="entry name" value="CUB"/>
    <property type="match status" value="1"/>
</dbReference>
<gene>
    <name evidence="5" type="ORF">HOLleu_36088</name>
</gene>
<sequence>MHCVFLVNAPSSNVVVLQFYHFDIEISSSNDLCRDILEVYDDHPPLFPLIQIFCGSRIPQPIYSTGQKMTLIFQTNPSVTSTGFQARVLFLPISDLQLSKALDDTALTSSTLHPSDVSYAEDQVKFLLQGLKARRAAGMLQDRISYLRRCHSIAMDYTLGLFSTELNGNNAAISMVDMSSLHLLHLVYVFFQLEGVHRRFTIGRSSPSVYHRMLKETVASSLL</sequence>
<name>A0A9Q0YJC3_HOLLE</name>
<comment type="caution">
    <text evidence="3">Lacks conserved residue(s) required for the propagation of feature annotation.</text>
</comment>
<dbReference type="EMBL" id="JAIZAY010000019">
    <property type="protein sequence ID" value="KAJ8023603.1"/>
    <property type="molecule type" value="Genomic_DNA"/>
</dbReference>
<dbReference type="InterPro" id="IPR000859">
    <property type="entry name" value="CUB_dom"/>
</dbReference>
<evidence type="ECO:0000259" key="4">
    <source>
        <dbReference type="PROSITE" id="PS01180"/>
    </source>
</evidence>
<evidence type="ECO:0000256" key="3">
    <source>
        <dbReference type="PROSITE-ProRule" id="PRU00059"/>
    </source>
</evidence>
<dbReference type="PANTHER" id="PTHR24251:SF30">
    <property type="entry name" value="MEMBRANE FRIZZLED-RELATED PROTEIN"/>
    <property type="match status" value="1"/>
</dbReference>
<proteinExistence type="predicted"/>
<evidence type="ECO:0000256" key="1">
    <source>
        <dbReference type="ARBA" id="ARBA00022737"/>
    </source>
</evidence>
<dbReference type="PANTHER" id="PTHR24251">
    <property type="entry name" value="OVOCHYMASE-RELATED"/>
    <property type="match status" value="1"/>
</dbReference>
<organism evidence="5 6">
    <name type="scientific">Holothuria leucospilota</name>
    <name type="common">Black long sea cucumber</name>
    <name type="synonym">Mertensiothuria leucospilota</name>
    <dbReference type="NCBI Taxonomy" id="206669"/>
    <lineage>
        <taxon>Eukaryota</taxon>
        <taxon>Metazoa</taxon>
        <taxon>Echinodermata</taxon>
        <taxon>Eleutherozoa</taxon>
        <taxon>Echinozoa</taxon>
        <taxon>Holothuroidea</taxon>
        <taxon>Aspidochirotacea</taxon>
        <taxon>Aspidochirotida</taxon>
        <taxon>Holothuriidae</taxon>
        <taxon>Holothuria</taxon>
    </lineage>
</organism>
<dbReference type="InterPro" id="IPR035914">
    <property type="entry name" value="Sperma_CUB_dom_sf"/>
</dbReference>
<reference evidence="5" key="1">
    <citation type="submission" date="2021-10" db="EMBL/GenBank/DDBJ databases">
        <title>Tropical sea cucumber genome reveals ecological adaptation and Cuvierian tubules defense mechanism.</title>
        <authorList>
            <person name="Chen T."/>
        </authorList>
    </citation>
    <scope>NUCLEOTIDE SEQUENCE</scope>
    <source>
        <strain evidence="5">Nanhai2018</strain>
        <tissue evidence="5">Muscle</tissue>
    </source>
</reference>
<dbReference type="AlphaFoldDB" id="A0A9Q0YJC3"/>
<feature type="domain" description="CUB" evidence="4">
    <location>
        <begin position="1"/>
        <end position="91"/>
    </location>
</feature>
<dbReference type="OrthoDB" id="431034at2759"/>
<accession>A0A9Q0YJC3</accession>